<keyword evidence="2 11" id="KW-0285">Flavoprotein</keyword>
<feature type="domain" description="FAD dependent oxidoreductase" evidence="12">
    <location>
        <begin position="5"/>
        <end position="53"/>
    </location>
</feature>
<proteinExistence type="inferred from homology"/>
<comment type="subcellular location">
    <subcellularLocation>
        <location evidence="11">Mitochondrion outer membrane</location>
    </subcellularLocation>
</comment>
<evidence type="ECO:0000259" key="13">
    <source>
        <dbReference type="Pfam" id="PF01494"/>
    </source>
</evidence>
<dbReference type="PANTHER" id="PTHR46028">
    <property type="entry name" value="KYNURENINE 3-MONOOXYGENASE"/>
    <property type="match status" value="1"/>
</dbReference>
<dbReference type="InterPro" id="IPR006076">
    <property type="entry name" value="FAD-dep_OxRdtase"/>
</dbReference>
<keyword evidence="9 11" id="KW-0496">Mitochondrion</keyword>
<dbReference type="SUPFAM" id="SSF51905">
    <property type="entry name" value="FAD/NAD(P)-binding domain"/>
    <property type="match status" value="1"/>
</dbReference>
<dbReference type="OrthoDB" id="10053569at2759"/>
<comment type="function">
    <text evidence="11">Catalyzes the hydroxylation of L-kynurenine (L-Kyn) to form 3-hydroxy-L-kynurenine (L-3OHKyn). Required for synthesis of quinolinic acid.</text>
</comment>
<feature type="domain" description="FAD-binding" evidence="13">
    <location>
        <begin position="308"/>
        <end position="363"/>
    </location>
</feature>
<evidence type="ECO:0000256" key="6">
    <source>
        <dbReference type="ARBA" id="ARBA00022857"/>
    </source>
</evidence>
<evidence type="ECO:0000256" key="9">
    <source>
        <dbReference type="ARBA" id="ARBA00023128"/>
    </source>
</evidence>
<evidence type="ECO:0000256" key="2">
    <source>
        <dbReference type="ARBA" id="ARBA00022630"/>
    </source>
</evidence>
<evidence type="ECO:0000313" key="14">
    <source>
        <dbReference type="EMBL" id="QLG73337.1"/>
    </source>
</evidence>
<keyword evidence="3 11" id="KW-0662">Pyridine nucleotide biosynthesis</keyword>
<comment type="similarity">
    <text evidence="11">Belongs to the aromatic-ring hydroxylase family. KMO subfamily.</text>
</comment>
<evidence type="ECO:0000259" key="12">
    <source>
        <dbReference type="Pfam" id="PF01266"/>
    </source>
</evidence>
<evidence type="ECO:0000256" key="4">
    <source>
        <dbReference type="ARBA" id="ARBA00022787"/>
    </source>
</evidence>
<keyword evidence="11" id="KW-0472">Membrane</keyword>
<keyword evidence="7 11" id="KW-0560">Oxidoreductase</keyword>
<protein>
    <recommendedName>
        <fullName evidence="11">Kynurenine 3-monooxygenase</fullName>
        <ecNumber evidence="11">1.14.13.9</ecNumber>
    </recommendedName>
    <alternativeName>
        <fullName evidence="11">Biosynthesis of nicotinic acid protein 4</fullName>
    </alternativeName>
    <alternativeName>
        <fullName evidence="11">Kynurenine 3-hydroxylase</fullName>
    </alternativeName>
</protein>
<evidence type="ECO:0000256" key="7">
    <source>
        <dbReference type="ARBA" id="ARBA00023002"/>
    </source>
</evidence>
<accession>A0A7H9B469</accession>
<comment type="catalytic activity">
    <reaction evidence="10 11">
        <text>L-kynurenine + NADPH + O2 + H(+) = 3-hydroxy-L-kynurenine + NADP(+) + H2O</text>
        <dbReference type="Rhea" id="RHEA:20545"/>
        <dbReference type="ChEBI" id="CHEBI:15377"/>
        <dbReference type="ChEBI" id="CHEBI:15378"/>
        <dbReference type="ChEBI" id="CHEBI:15379"/>
        <dbReference type="ChEBI" id="CHEBI:57783"/>
        <dbReference type="ChEBI" id="CHEBI:57959"/>
        <dbReference type="ChEBI" id="CHEBI:58125"/>
        <dbReference type="ChEBI" id="CHEBI:58349"/>
        <dbReference type="EC" id="1.14.13.9"/>
    </reaction>
</comment>
<evidence type="ECO:0000256" key="5">
    <source>
        <dbReference type="ARBA" id="ARBA00022827"/>
    </source>
</evidence>
<comment type="pathway">
    <text evidence="11">Cofactor biosynthesis; NAD(+) biosynthesis; quinolinate from L-kynurenine: step 1/3.</text>
</comment>
<organism evidence="14 15">
    <name type="scientific">Zygotorulaspora mrakii</name>
    <name type="common">Zygosaccharomyces mrakii</name>
    <dbReference type="NCBI Taxonomy" id="42260"/>
    <lineage>
        <taxon>Eukaryota</taxon>
        <taxon>Fungi</taxon>
        <taxon>Dikarya</taxon>
        <taxon>Ascomycota</taxon>
        <taxon>Saccharomycotina</taxon>
        <taxon>Saccharomycetes</taxon>
        <taxon>Saccharomycetales</taxon>
        <taxon>Saccharomycetaceae</taxon>
        <taxon>Zygotorulaspora</taxon>
    </lineage>
</organism>
<keyword evidence="5 11" id="KW-0274">FAD</keyword>
<dbReference type="GO" id="GO:0005741">
    <property type="term" value="C:mitochondrial outer membrane"/>
    <property type="evidence" value="ECO:0007669"/>
    <property type="project" value="UniProtKB-SubCell"/>
</dbReference>
<dbReference type="GO" id="GO:0004502">
    <property type="term" value="F:kynurenine 3-monooxygenase activity"/>
    <property type="evidence" value="ECO:0007669"/>
    <property type="project" value="UniProtKB-UniRule"/>
</dbReference>
<dbReference type="UniPathway" id="UPA00253">
    <property type="reaction ID" value="UER00328"/>
</dbReference>
<dbReference type="EC" id="1.14.13.9" evidence="11"/>
<sequence length="471" mass="53184">MTESVGIIGAGLVGCLAALAFAKRGYRVTLFDYRADPRDEATTDRNLRSINLAISSRGISSLEFVDDEVAKRALRDIIPMKGRMIHDSSGRQESQIYGLFGEAINSIDRGLLNNNLLDELDKYDGTNDINLMFDHKLVKIDFGEKQQECLFATTNYGMKTYDFDFVVGCDGAYSATRYQMQKQVRLNYAQEYIDCCYIELYIPPSPEYNSEFNGPFAIAPDHLHIWPRDEFMLIALPNADGSFTSTFFGSWALVESLVPSKNKVEEFLLANFPDAMELMGIENAVRSFMDHPKGALMCVECNPYHASGGRAIILGDAAHSMVPFYGQGMNCGFEDVKVLMKLLDKNKNRTEVFEQYSKQRHEDLVAIVTLAKNNYKEMSHDVTSKMFLMRKKLDGVLGKVLKGKWLPLYTMVSFRDDIAYHKAIEISRKQTAILKLLQAIIIVAISASGYKAFGYFSRLFKRLSALQKHST</sequence>
<evidence type="ECO:0000256" key="8">
    <source>
        <dbReference type="ARBA" id="ARBA00023033"/>
    </source>
</evidence>
<keyword evidence="6 11" id="KW-0521">NADP</keyword>
<dbReference type="InterPro" id="IPR002938">
    <property type="entry name" value="FAD-bd"/>
</dbReference>
<dbReference type="Pfam" id="PF01266">
    <property type="entry name" value="DAO"/>
    <property type="match status" value="1"/>
</dbReference>
<gene>
    <name evidence="11" type="primary">BNA4</name>
    <name evidence="14" type="ORF">HG535_0E04210</name>
</gene>
<dbReference type="PRINTS" id="PR00420">
    <property type="entry name" value="RNGMNOXGNASE"/>
</dbReference>
<evidence type="ECO:0000256" key="11">
    <source>
        <dbReference type="HAMAP-Rule" id="MF_03018"/>
    </source>
</evidence>
<dbReference type="InterPro" id="IPR027545">
    <property type="entry name" value="Kynurenine_monooxygenase"/>
</dbReference>
<dbReference type="HAMAP" id="MF_01971">
    <property type="entry name" value="Kynurenine_monooxygenase"/>
    <property type="match status" value="1"/>
</dbReference>
<keyword evidence="8 11" id="KW-0503">Monooxygenase</keyword>
<dbReference type="GO" id="GO:0071949">
    <property type="term" value="F:FAD binding"/>
    <property type="evidence" value="ECO:0007669"/>
    <property type="project" value="InterPro"/>
</dbReference>
<evidence type="ECO:0000256" key="3">
    <source>
        <dbReference type="ARBA" id="ARBA00022642"/>
    </source>
</evidence>
<dbReference type="GO" id="GO:0006569">
    <property type="term" value="P:L-tryptophan catabolic process"/>
    <property type="evidence" value="ECO:0007669"/>
    <property type="project" value="UniProtKB-UniRule"/>
</dbReference>
<name>A0A7H9B469_ZYGMR</name>
<dbReference type="InterPro" id="IPR036188">
    <property type="entry name" value="FAD/NAD-bd_sf"/>
</dbReference>
<evidence type="ECO:0000256" key="10">
    <source>
        <dbReference type="ARBA" id="ARBA00047818"/>
    </source>
</evidence>
<dbReference type="GO" id="GO:0070189">
    <property type="term" value="P:kynurenine metabolic process"/>
    <property type="evidence" value="ECO:0007669"/>
    <property type="project" value="TreeGrafter"/>
</dbReference>
<dbReference type="EMBL" id="CP058608">
    <property type="protein sequence ID" value="QLG73337.1"/>
    <property type="molecule type" value="Genomic_DNA"/>
</dbReference>
<dbReference type="GO" id="GO:0019805">
    <property type="term" value="P:quinolinate biosynthetic process"/>
    <property type="evidence" value="ECO:0007669"/>
    <property type="project" value="UniProtKB-UniRule"/>
</dbReference>
<keyword evidence="4 11" id="KW-1000">Mitochondrion outer membrane</keyword>
<comment type="cofactor">
    <cofactor evidence="1 11">
        <name>FAD</name>
        <dbReference type="ChEBI" id="CHEBI:57692"/>
    </cofactor>
</comment>
<keyword evidence="15" id="KW-1185">Reference proteome</keyword>
<evidence type="ECO:0000256" key="1">
    <source>
        <dbReference type="ARBA" id="ARBA00001974"/>
    </source>
</evidence>
<dbReference type="AlphaFoldDB" id="A0A7H9B469"/>
<dbReference type="Gene3D" id="3.50.50.60">
    <property type="entry name" value="FAD/NAD(P)-binding domain"/>
    <property type="match status" value="1"/>
</dbReference>
<evidence type="ECO:0000313" key="15">
    <source>
        <dbReference type="Proteomes" id="UP000509704"/>
    </source>
</evidence>
<dbReference type="Pfam" id="PF01494">
    <property type="entry name" value="FAD_binding_3"/>
    <property type="match status" value="1"/>
</dbReference>
<reference evidence="14 15" key="1">
    <citation type="submission" date="2020-07" db="EMBL/GenBank/DDBJ databases">
        <title>The yeast mating-type switching endonuclease HO is a domesticated member of an unorthodox homing genetic element family.</title>
        <authorList>
            <person name="Coughlan A.Y."/>
            <person name="Lombardi L."/>
            <person name="Braun-Galleani S."/>
            <person name="Martos A.R."/>
            <person name="Galeote V."/>
            <person name="Bigey F."/>
            <person name="Dequin S."/>
            <person name="Byrne K.P."/>
            <person name="Wolfe K.H."/>
        </authorList>
    </citation>
    <scope>NUCLEOTIDE SEQUENCE [LARGE SCALE GENOMIC DNA]</scope>
    <source>
        <strain evidence="14 15">NRRL Y-6702</strain>
    </source>
</reference>
<dbReference type="Proteomes" id="UP000509704">
    <property type="component" value="Chromosome 5"/>
</dbReference>
<dbReference type="GO" id="GO:0043420">
    <property type="term" value="P:anthranilate metabolic process"/>
    <property type="evidence" value="ECO:0007669"/>
    <property type="project" value="UniProtKB-UniRule"/>
</dbReference>
<dbReference type="PANTHER" id="PTHR46028:SF2">
    <property type="entry name" value="KYNURENINE 3-MONOOXYGENASE"/>
    <property type="match status" value="1"/>
</dbReference>
<dbReference type="FunFam" id="3.50.50.60:FF:000129">
    <property type="entry name" value="Kynurenine 3-monooxygenase"/>
    <property type="match status" value="1"/>
</dbReference>
<dbReference type="GO" id="GO:0034354">
    <property type="term" value="P:'de novo' NAD+ biosynthetic process from L-tryptophan"/>
    <property type="evidence" value="ECO:0007669"/>
    <property type="project" value="UniProtKB-UniRule"/>
</dbReference>